<sequence>MYPDVTNMTAADYYLVVLVIISIVLIQSKLALDAERKELMEQGHYAENIILKDKIDTLEQQKITTEAEFKTKYNTFTAELQGILNSYKEIKEKFDLITEEKKREMKARRDLEFTLNILSRNRALKDWTPSDKRITDMALGVATPTPEEKNRLLPMWGRGGKA</sequence>
<protein>
    <submittedName>
        <fullName evidence="2">Uncharacterized protein</fullName>
    </submittedName>
</protein>
<proteinExistence type="predicted"/>
<accession>A0A6C0K439</accession>
<evidence type="ECO:0000313" key="2">
    <source>
        <dbReference type="EMBL" id="QHU12263.1"/>
    </source>
</evidence>
<dbReference type="EMBL" id="MN740798">
    <property type="protein sequence ID" value="QHU12263.1"/>
    <property type="molecule type" value="Genomic_DNA"/>
</dbReference>
<name>A0A6C0K439_9ZZZZ</name>
<feature type="transmembrane region" description="Helical" evidence="1">
    <location>
        <begin position="13"/>
        <end position="32"/>
    </location>
</feature>
<keyword evidence="1" id="KW-1133">Transmembrane helix</keyword>
<evidence type="ECO:0000256" key="1">
    <source>
        <dbReference type="SAM" id="Phobius"/>
    </source>
</evidence>
<keyword evidence="1" id="KW-0472">Membrane</keyword>
<organism evidence="2">
    <name type="scientific">viral metagenome</name>
    <dbReference type="NCBI Taxonomy" id="1070528"/>
    <lineage>
        <taxon>unclassified sequences</taxon>
        <taxon>metagenomes</taxon>
        <taxon>organismal metagenomes</taxon>
    </lineage>
</organism>
<keyword evidence="1" id="KW-0812">Transmembrane</keyword>
<reference evidence="2" key="1">
    <citation type="journal article" date="2020" name="Nature">
        <title>Giant virus diversity and host interactions through global metagenomics.</title>
        <authorList>
            <person name="Schulz F."/>
            <person name="Roux S."/>
            <person name="Paez-Espino D."/>
            <person name="Jungbluth S."/>
            <person name="Walsh D.A."/>
            <person name="Denef V.J."/>
            <person name="McMahon K.D."/>
            <person name="Konstantinidis K.T."/>
            <person name="Eloe-Fadrosh E.A."/>
            <person name="Kyrpides N.C."/>
            <person name="Woyke T."/>
        </authorList>
    </citation>
    <scope>NUCLEOTIDE SEQUENCE</scope>
    <source>
        <strain evidence="2">GVMAG-S-1101171-110</strain>
    </source>
</reference>
<dbReference type="AlphaFoldDB" id="A0A6C0K439"/>